<sequence>MLSQSRSITLETPARQEFFDVTQQLDDFVRESGVNAGVAVAYSPHTSCCVLLQEESEDVTYYGTQLLLQDTLNVLARIAPPTRHEGQYLHPGPIHIRNAGELRDELPEWGLNTDGHIISSILGRSEVVPVVDGKLVLGEFGRVYFGDLDSVRPRTRTVHFQILGE</sequence>
<dbReference type="Proteomes" id="UP000219994">
    <property type="component" value="Unassembled WGS sequence"/>
</dbReference>
<dbReference type="InterPro" id="IPR035917">
    <property type="entry name" value="YjbQ-like_sf"/>
</dbReference>
<name>A0A2A6FTT2_9MICO</name>
<organism evidence="1 2">
    <name type="scientific">Candidatus Lumbricidiphila eiseniae</name>
    <dbReference type="NCBI Taxonomy" id="1969409"/>
    <lineage>
        <taxon>Bacteria</taxon>
        <taxon>Bacillati</taxon>
        <taxon>Actinomycetota</taxon>
        <taxon>Actinomycetes</taxon>
        <taxon>Micrococcales</taxon>
        <taxon>Microbacteriaceae</taxon>
        <taxon>Candidatus Lumbricidiphila</taxon>
    </lineage>
</organism>
<gene>
    <name evidence="1" type="ORF">B5766_02445</name>
</gene>
<evidence type="ECO:0000313" key="1">
    <source>
        <dbReference type="EMBL" id="PDQ36021.1"/>
    </source>
</evidence>
<protein>
    <recommendedName>
        <fullName evidence="3">Secondary thiamine-phosphate synthase</fullName>
    </recommendedName>
</protein>
<dbReference type="Pfam" id="PF01894">
    <property type="entry name" value="YjbQ"/>
    <property type="match status" value="1"/>
</dbReference>
<dbReference type="AlphaFoldDB" id="A0A2A6FTT2"/>
<proteinExistence type="predicted"/>
<evidence type="ECO:0008006" key="3">
    <source>
        <dbReference type="Google" id="ProtNLM"/>
    </source>
</evidence>
<comment type="caution">
    <text evidence="1">The sequence shown here is derived from an EMBL/GenBank/DDBJ whole genome shotgun (WGS) entry which is preliminary data.</text>
</comment>
<accession>A0A2A6FTT2</accession>
<reference evidence="2" key="1">
    <citation type="submission" date="2017-03" db="EMBL/GenBank/DDBJ databases">
        <authorList>
            <person name="Lund M.B."/>
        </authorList>
    </citation>
    <scope>NUCLEOTIDE SEQUENCE [LARGE SCALE GENOMIC DNA]</scope>
</reference>
<dbReference type="EMBL" id="NAEP01000023">
    <property type="protein sequence ID" value="PDQ36021.1"/>
    <property type="molecule type" value="Genomic_DNA"/>
</dbReference>
<dbReference type="Gene3D" id="2.60.120.460">
    <property type="entry name" value="YjbQ-like"/>
    <property type="match status" value="1"/>
</dbReference>
<evidence type="ECO:0000313" key="2">
    <source>
        <dbReference type="Proteomes" id="UP000219994"/>
    </source>
</evidence>
<dbReference type="SUPFAM" id="SSF111038">
    <property type="entry name" value="YjbQ-like"/>
    <property type="match status" value="1"/>
</dbReference>
<dbReference type="InterPro" id="IPR001602">
    <property type="entry name" value="UPF0047_YjbQ-like"/>
</dbReference>